<dbReference type="RefSeq" id="WP_345969208.1">
    <property type="nucleotide sequence ID" value="NZ_CP147920.1"/>
</dbReference>
<sequence>MKALTQNMMTSGARFVELLDERGLKPKAAFWIYNPEQDAWQLLVGHIDTVDDAAFDAAVAELMALHDAELPELALTDIGLAFDDAPILELLNSVVNTGDEILGINFTREEINGVVIDGVFLYRMNITEPVF</sequence>
<dbReference type="EMBL" id="CP147920">
    <property type="protein sequence ID" value="XAU14108.1"/>
    <property type="molecule type" value="Genomic_DNA"/>
</dbReference>
<accession>A0ABZ3H8I6</accession>
<keyword evidence="2" id="KW-1185">Reference proteome</keyword>
<organism evidence="1 2">
    <name type="scientific">Sulfurimonas diazotrophicus</name>
    <dbReference type="NCBI Taxonomy" id="3131939"/>
    <lineage>
        <taxon>Bacteria</taxon>
        <taxon>Pseudomonadati</taxon>
        <taxon>Campylobacterota</taxon>
        <taxon>Epsilonproteobacteria</taxon>
        <taxon>Campylobacterales</taxon>
        <taxon>Sulfurimonadaceae</taxon>
        <taxon>Sulfurimonas</taxon>
    </lineage>
</organism>
<evidence type="ECO:0000313" key="2">
    <source>
        <dbReference type="Proteomes" id="UP001447842"/>
    </source>
</evidence>
<protein>
    <submittedName>
        <fullName evidence="1">Uncharacterized protein</fullName>
    </submittedName>
</protein>
<proteinExistence type="predicted"/>
<reference evidence="1 2" key="1">
    <citation type="submission" date="2024-03" db="EMBL/GenBank/DDBJ databases">
        <title>Sulfurimonas sp. HSL3-1.</title>
        <authorList>
            <person name="Wang S."/>
        </authorList>
    </citation>
    <scope>NUCLEOTIDE SEQUENCE [LARGE SCALE GENOMIC DNA]</scope>
    <source>
        <strain evidence="1 2">HSL3-1</strain>
    </source>
</reference>
<gene>
    <name evidence="1" type="ORF">WCY31_07540</name>
</gene>
<evidence type="ECO:0000313" key="1">
    <source>
        <dbReference type="EMBL" id="XAU14108.1"/>
    </source>
</evidence>
<name>A0ABZ3H8I6_9BACT</name>
<dbReference type="Proteomes" id="UP001447842">
    <property type="component" value="Chromosome"/>
</dbReference>